<dbReference type="EMBL" id="JABGBW010000002">
    <property type="protein sequence ID" value="MBC2576061.1"/>
    <property type="molecule type" value="Genomic_DNA"/>
</dbReference>
<name>A0ABR6TKX9_9FIRM</name>
<dbReference type="NCBIfam" id="TIGR00004">
    <property type="entry name" value="Rid family detoxifying hydrolase"/>
    <property type="match status" value="1"/>
</dbReference>
<evidence type="ECO:0000313" key="2">
    <source>
        <dbReference type="EMBL" id="MBC2576061.1"/>
    </source>
</evidence>
<dbReference type="Proteomes" id="UP000713904">
    <property type="component" value="Unassembled WGS sequence"/>
</dbReference>
<comment type="similarity">
    <text evidence="1">Belongs to the RutC family.</text>
</comment>
<keyword evidence="3" id="KW-1185">Reference proteome</keyword>
<dbReference type="InterPro" id="IPR035959">
    <property type="entry name" value="RutC-like_sf"/>
</dbReference>
<dbReference type="RefSeq" id="WP_185624067.1">
    <property type="nucleotide sequence ID" value="NZ_JABGBW010000002.1"/>
</dbReference>
<dbReference type="Pfam" id="PF01042">
    <property type="entry name" value="Ribonuc_L-PSP"/>
    <property type="match status" value="1"/>
</dbReference>
<protein>
    <submittedName>
        <fullName evidence="2">RidA family protein</fullName>
    </submittedName>
</protein>
<sequence length="125" mass="13121">MGEVIFTDKAPAAVGPYSQAIKVGNVVYCSGQIPLVPETGVLVEGDIKAQATQSLKNVKAVLAEAGADVTNVVKTTVYLVDMADFGAVNEVYADFFGDHKPARSCVAVKELPKGARVEVEVLVVL</sequence>
<dbReference type="PANTHER" id="PTHR11803:SF58">
    <property type="entry name" value="PROTEIN HMF1-RELATED"/>
    <property type="match status" value="1"/>
</dbReference>
<evidence type="ECO:0000313" key="3">
    <source>
        <dbReference type="Proteomes" id="UP000713904"/>
    </source>
</evidence>
<dbReference type="SUPFAM" id="SSF55298">
    <property type="entry name" value="YjgF-like"/>
    <property type="match status" value="1"/>
</dbReference>
<evidence type="ECO:0000256" key="1">
    <source>
        <dbReference type="ARBA" id="ARBA00010552"/>
    </source>
</evidence>
<dbReference type="InterPro" id="IPR006175">
    <property type="entry name" value="YjgF/YER057c/UK114"/>
</dbReference>
<comment type="caution">
    <text evidence="2">The sequence shown here is derived from an EMBL/GenBank/DDBJ whole genome shotgun (WGS) entry which is preliminary data.</text>
</comment>
<dbReference type="Gene3D" id="3.30.1330.40">
    <property type="entry name" value="RutC-like"/>
    <property type="match status" value="1"/>
</dbReference>
<dbReference type="InterPro" id="IPR006056">
    <property type="entry name" value="RidA"/>
</dbReference>
<dbReference type="CDD" id="cd00448">
    <property type="entry name" value="YjgF_YER057c_UK114_family"/>
    <property type="match status" value="1"/>
</dbReference>
<reference evidence="2 3" key="1">
    <citation type="submission" date="2020-05" db="EMBL/GenBank/DDBJ databases">
        <title>Draft genome of xy-202 and genomic insight in genome of the genus Peptostreptococcus.</title>
        <authorList>
            <person name="Zhang Z."/>
        </authorList>
    </citation>
    <scope>NUCLEOTIDE SEQUENCE [LARGE SCALE GENOMIC DNA]</scope>
    <source>
        <strain evidence="2 3">DSM 27025</strain>
    </source>
</reference>
<accession>A0ABR6TKX9</accession>
<gene>
    <name evidence="2" type="ORF">HLB29_05115</name>
</gene>
<proteinExistence type="inferred from homology"/>
<organism evidence="2 3">
    <name type="scientific">Peptostreptococcus canis</name>
    <dbReference type="NCBI Taxonomy" id="1159213"/>
    <lineage>
        <taxon>Bacteria</taxon>
        <taxon>Bacillati</taxon>
        <taxon>Bacillota</taxon>
        <taxon>Clostridia</taxon>
        <taxon>Peptostreptococcales</taxon>
        <taxon>Peptostreptococcaceae</taxon>
        <taxon>Peptostreptococcus</taxon>
    </lineage>
</organism>
<dbReference type="PANTHER" id="PTHR11803">
    <property type="entry name" value="2-IMINOBUTANOATE/2-IMINOPROPANOATE DEAMINASE RIDA"/>
    <property type="match status" value="1"/>
</dbReference>